<dbReference type="GO" id="GO:0003720">
    <property type="term" value="F:telomerase activity"/>
    <property type="evidence" value="ECO:0007669"/>
    <property type="project" value="InterPro"/>
</dbReference>
<dbReference type="PROSITE" id="PS50878">
    <property type="entry name" value="RT_POL"/>
    <property type="match status" value="1"/>
</dbReference>
<keyword evidence="5 13" id="KW-0808">Transferase</keyword>
<evidence type="ECO:0000259" key="15">
    <source>
        <dbReference type="PROSITE" id="PS50878"/>
    </source>
</evidence>
<evidence type="ECO:0000313" key="17">
    <source>
        <dbReference type="Proteomes" id="UP000703269"/>
    </source>
</evidence>
<dbReference type="InterPro" id="IPR003545">
    <property type="entry name" value="Telomerase_RT"/>
</dbReference>
<dbReference type="SMART" id="SM00975">
    <property type="entry name" value="Telomerase_RBD"/>
    <property type="match status" value="1"/>
</dbReference>
<evidence type="ECO:0000256" key="7">
    <source>
        <dbReference type="ARBA" id="ARBA00022723"/>
    </source>
</evidence>
<reference evidence="16 17" key="1">
    <citation type="submission" date="2021-08" db="EMBL/GenBank/DDBJ databases">
        <title>Draft Genome Sequence of Phanerochaete sordida strain YK-624.</title>
        <authorList>
            <person name="Mori T."/>
            <person name="Dohra H."/>
            <person name="Suzuki T."/>
            <person name="Kawagishi H."/>
            <person name="Hirai H."/>
        </authorList>
    </citation>
    <scope>NUCLEOTIDE SEQUENCE [LARGE SCALE GENOMIC DNA]</scope>
    <source>
        <strain evidence="16 17">YK-624</strain>
    </source>
</reference>
<evidence type="ECO:0000256" key="2">
    <source>
        <dbReference type="ARBA" id="ARBA00012493"/>
    </source>
</evidence>
<dbReference type="GO" id="GO:0042162">
    <property type="term" value="F:telomeric DNA binding"/>
    <property type="evidence" value="ECO:0007669"/>
    <property type="project" value="TreeGrafter"/>
</dbReference>
<evidence type="ECO:0000256" key="12">
    <source>
        <dbReference type="ARBA" id="ARBA00048173"/>
    </source>
</evidence>
<organism evidence="16 17">
    <name type="scientific">Phanerochaete sordida</name>
    <dbReference type="NCBI Taxonomy" id="48140"/>
    <lineage>
        <taxon>Eukaryota</taxon>
        <taxon>Fungi</taxon>
        <taxon>Dikarya</taxon>
        <taxon>Basidiomycota</taxon>
        <taxon>Agaricomycotina</taxon>
        <taxon>Agaricomycetes</taxon>
        <taxon>Polyporales</taxon>
        <taxon>Phanerochaetaceae</taxon>
        <taxon>Phanerochaete</taxon>
    </lineage>
</organism>
<evidence type="ECO:0000256" key="9">
    <source>
        <dbReference type="ARBA" id="ARBA00022895"/>
    </source>
</evidence>
<evidence type="ECO:0000256" key="10">
    <source>
        <dbReference type="ARBA" id="ARBA00022918"/>
    </source>
</evidence>
<evidence type="ECO:0000256" key="3">
    <source>
        <dbReference type="ARBA" id="ARBA00016182"/>
    </source>
</evidence>
<gene>
    <name evidence="16" type="ORF">PsYK624_048040</name>
</gene>
<feature type="compositionally biased region" description="Basic and acidic residues" evidence="14">
    <location>
        <begin position="186"/>
        <end position="201"/>
    </location>
</feature>
<dbReference type="GO" id="GO:0000333">
    <property type="term" value="C:telomerase catalytic core complex"/>
    <property type="evidence" value="ECO:0007669"/>
    <property type="project" value="TreeGrafter"/>
</dbReference>
<keyword evidence="4 13" id="KW-0158">Chromosome</keyword>
<keyword evidence="6 13" id="KW-0548">Nucleotidyltransferase</keyword>
<dbReference type="Pfam" id="PF12009">
    <property type="entry name" value="Telomerase_RBD"/>
    <property type="match status" value="1"/>
</dbReference>
<dbReference type="Gene3D" id="1.10.132.70">
    <property type="match status" value="1"/>
</dbReference>
<evidence type="ECO:0000256" key="4">
    <source>
        <dbReference type="ARBA" id="ARBA00022454"/>
    </source>
</evidence>
<dbReference type="AlphaFoldDB" id="A0A9P3LAR9"/>
<evidence type="ECO:0000256" key="5">
    <source>
        <dbReference type="ARBA" id="ARBA00022679"/>
    </source>
</evidence>
<evidence type="ECO:0000256" key="14">
    <source>
        <dbReference type="SAM" id="MobiDB-lite"/>
    </source>
</evidence>
<protein>
    <recommendedName>
        <fullName evidence="3 13">Telomerase reverse transcriptase</fullName>
        <ecNumber evidence="2 13">2.7.7.49</ecNumber>
    </recommendedName>
    <alternativeName>
        <fullName evidence="13">Telomerase catalytic subunit</fullName>
    </alternativeName>
</protein>
<dbReference type="Gene3D" id="3.30.70.2630">
    <property type="match status" value="1"/>
</dbReference>
<dbReference type="Gene3D" id="1.10.357.90">
    <property type="match status" value="1"/>
</dbReference>
<feature type="region of interest" description="Disordered" evidence="14">
    <location>
        <begin position="186"/>
        <end position="239"/>
    </location>
</feature>
<dbReference type="GO" id="GO:0000781">
    <property type="term" value="C:chromosome, telomeric region"/>
    <property type="evidence" value="ECO:0007669"/>
    <property type="project" value="UniProtKB-SubCell"/>
</dbReference>
<evidence type="ECO:0000256" key="11">
    <source>
        <dbReference type="ARBA" id="ARBA00023242"/>
    </source>
</evidence>
<dbReference type="GO" id="GO:0007004">
    <property type="term" value="P:telomere maintenance via telomerase"/>
    <property type="evidence" value="ECO:0007669"/>
    <property type="project" value="TreeGrafter"/>
</dbReference>
<dbReference type="Pfam" id="PF21399">
    <property type="entry name" value="TERT_C"/>
    <property type="match status" value="1"/>
</dbReference>
<dbReference type="GO" id="GO:0070034">
    <property type="term" value="F:telomerase RNA binding"/>
    <property type="evidence" value="ECO:0007669"/>
    <property type="project" value="TreeGrafter"/>
</dbReference>
<sequence length="1112" mass="126845">MGSSSALPLQILRSYYPIVDTLGEYLEGAVALESGQLGLFHETDSRAYRRLLQTCLVASRGDRPVSRSMKVAPGMGHLREVVERAQIKLLTKPSGGNVMTAGYRLNPGRRGHSGPIGPPLENYFINTMTTVFEASEWIALYERLGTDIIFHLLTETSLFIGLPNDCYCQLTGEPIMNMKLPEGLTRDVANDPAHETADGGRKRSAQPHPDERPAKRLKLDQATTKHVLGNKATDSGVEKRTPADIPISRARLFFSRPTRSTRPERIAFGLPKHHVFNKVDALYPSSDPTQFDLRKQLEKARHTAKYIFPRQYGLPNPFVAQTQGREATYNVSDADREAQIKALGPCKTPKRLKDAVVLVERTIWRHSKCGYKALLDKMCPTKLRAKEHEPLNESVILEMMSETHSQALQTQPPWPSNEISVDSEGRSIVAAGVSFTTAQVRQKPRFAEFMCSYAEVFRFAVIVTKTVIPMAFWGSEYNFKLITKHIRTFIALRRYETLTLHHLLRRLRTSDCAWLASCVSPRQTRVAVSDALKRQALLADFVFWFFDGFLLPLLRAHFYVTESGAFRNRVLYFRHDDWETLCRPLVERLCGETFQKLSQHDAEEILRRRKLGFSFVRLLPKETGVRPIVNLRRKKTGTGQYAQSINQILKAAFLVLQYEKNTRAALFGASVLGPNELYMKMKGFKARLTQKYPHGNFPKLYFVKLDVQACFDTIEQTKLLSILRDVLSEDAYLIQRHGQVGVTTGHIHRRFVKRAMPAGDDHPHFLQHATRLADALRHVLFADQVTYPTVSRAEILEQLEQHITDNIVKIGSDYYRQVVGIPQGSVLSTLLCSFFYGDLEKRKLKFTDQQESVLLRLVDDYLYITTSLTDAQQFLSVMKKGHPEYGCFVSKEKTLTNFEDGTLGNIVDPAQRYFPWCGLLIDMRDLSVSKDYSRYNDTFLSDSLTVDRSRRPGARFTQKMLQLSQFTSHIIFSDPALNTADTVHRNIYQNFLISAMKMHHYIHSWKLDAEKHASFLLSTIHQMIRYTHSTMRNKAQGRVSRAVGGQFITERNVVVWLGTHAFHAVLSRKSHGYDRVLKSLAFELGLARSKRMRRRLGRTLKEAQGLFSVLSF</sequence>
<evidence type="ECO:0000313" key="16">
    <source>
        <dbReference type="EMBL" id="GJE88721.1"/>
    </source>
</evidence>
<comment type="similarity">
    <text evidence="1 13">Belongs to the reverse transcriptase family. Telomerase subfamily.</text>
</comment>
<keyword evidence="11 13" id="KW-0539">Nucleus</keyword>
<dbReference type="PANTHER" id="PTHR12066:SF0">
    <property type="entry name" value="TELOMERASE REVERSE TRANSCRIPTASE"/>
    <property type="match status" value="1"/>
</dbReference>
<dbReference type="Proteomes" id="UP000703269">
    <property type="component" value="Unassembled WGS sequence"/>
</dbReference>
<dbReference type="PANTHER" id="PTHR12066">
    <property type="entry name" value="TELOMERASE REVERSE TRANSCRIPTASE"/>
    <property type="match status" value="1"/>
</dbReference>
<dbReference type="GO" id="GO:0046872">
    <property type="term" value="F:metal ion binding"/>
    <property type="evidence" value="ECO:0007669"/>
    <property type="project" value="UniProtKB-KW"/>
</dbReference>
<evidence type="ECO:0000256" key="6">
    <source>
        <dbReference type="ARBA" id="ARBA00022695"/>
    </source>
</evidence>
<keyword evidence="17" id="KW-1185">Reference proteome</keyword>
<dbReference type="InterPro" id="IPR021891">
    <property type="entry name" value="Telomerase_RBD"/>
</dbReference>
<accession>A0A9P3LAR9</accession>
<name>A0A9P3LAR9_9APHY</name>
<comment type="catalytic activity">
    <reaction evidence="12 13">
        <text>DNA(n) + a 2'-deoxyribonucleoside 5'-triphosphate = DNA(n+1) + diphosphate</text>
        <dbReference type="Rhea" id="RHEA:22508"/>
        <dbReference type="Rhea" id="RHEA-COMP:17339"/>
        <dbReference type="Rhea" id="RHEA-COMP:17340"/>
        <dbReference type="ChEBI" id="CHEBI:33019"/>
        <dbReference type="ChEBI" id="CHEBI:61560"/>
        <dbReference type="ChEBI" id="CHEBI:173112"/>
        <dbReference type="EC" id="2.7.7.49"/>
    </reaction>
</comment>
<dbReference type="InterPro" id="IPR049139">
    <property type="entry name" value="TERT_C"/>
</dbReference>
<feature type="domain" description="Reverse transcriptase" evidence="15">
    <location>
        <begin position="600"/>
        <end position="921"/>
    </location>
</feature>
<keyword evidence="8 13" id="KW-0460">Magnesium</keyword>
<evidence type="ECO:0000256" key="13">
    <source>
        <dbReference type="RuleBase" id="RU365061"/>
    </source>
</evidence>
<proteinExistence type="inferred from homology"/>
<dbReference type="EMBL" id="BPQB01000010">
    <property type="protein sequence ID" value="GJE88721.1"/>
    <property type="molecule type" value="Genomic_DNA"/>
</dbReference>
<keyword evidence="9 13" id="KW-0779">Telomere</keyword>
<feature type="compositionally biased region" description="Basic and acidic residues" evidence="14">
    <location>
        <begin position="208"/>
        <end position="219"/>
    </location>
</feature>
<dbReference type="InterPro" id="IPR000477">
    <property type="entry name" value="RT_dom"/>
</dbReference>
<evidence type="ECO:0000256" key="8">
    <source>
        <dbReference type="ARBA" id="ARBA00022842"/>
    </source>
</evidence>
<dbReference type="CDD" id="cd01648">
    <property type="entry name" value="TERT"/>
    <property type="match status" value="1"/>
</dbReference>
<comment type="subcellular location">
    <subcellularLocation>
        <location evidence="13">Nucleus</location>
    </subcellularLocation>
    <subcellularLocation>
        <location evidence="13">Chromosome</location>
        <location evidence="13">Telomere</location>
    </subcellularLocation>
</comment>
<evidence type="ECO:0000256" key="1">
    <source>
        <dbReference type="ARBA" id="ARBA00008001"/>
    </source>
</evidence>
<dbReference type="Pfam" id="PF00078">
    <property type="entry name" value="RVT_1"/>
    <property type="match status" value="1"/>
</dbReference>
<comment type="function">
    <text evidence="13">Telomerase is a ribonucleoprotein enzyme essential for the replication of chromosome termini in most eukaryotes. It elongates telomeres. It is a reverse transcriptase that adds simple sequence repeats to chromosome ends by copying a template sequence within the RNA component of the enzyme.</text>
</comment>
<dbReference type="OrthoDB" id="289721at2759"/>
<comment type="caution">
    <text evidence="16">The sequence shown here is derived from an EMBL/GenBank/DDBJ whole genome shotgun (WGS) entry which is preliminary data.</text>
</comment>
<dbReference type="PRINTS" id="PR01365">
    <property type="entry name" value="TELOMERASERT"/>
</dbReference>
<dbReference type="EC" id="2.7.7.49" evidence="2 13"/>
<keyword evidence="7 13" id="KW-0479">Metal-binding</keyword>
<keyword evidence="10 13" id="KW-0695">RNA-directed DNA polymerase</keyword>